<dbReference type="GO" id="GO:0008270">
    <property type="term" value="F:zinc ion binding"/>
    <property type="evidence" value="ECO:0007669"/>
    <property type="project" value="UniProtKB-KW"/>
</dbReference>
<keyword evidence="23" id="KW-1185">Reference proteome</keyword>
<dbReference type="InterPro" id="IPR017907">
    <property type="entry name" value="Znf_RING_CS"/>
</dbReference>
<keyword evidence="17" id="KW-0576">Peroxisome</keyword>
<evidence type="ECO:0000256" key="13">
    <source>
        <dbReference type="ARBA" id="ARBA00022833"/>
    </source>
</evidence>
<dbReference type="Pfam" id="PF04757">
    <property type="entry name" value="Pex2_Pex12"/>
    <property type="match status" value="1"/>
</dbReference>
<dbReference type="AlphaFoldDB" id="A0A6C1DQ99"/>
<evidence type="ECO:0000256" key="19">
    <source>
        <dbReference type="PROSITE-ProRule" id="PRU00175"/>
    </source>
</evidence>
<dbReference type="PANTHER" id="PTHR23350:SF0">
    <property type="entry name" value="PEROXISOME BIOGENESIS FACTOR 10"/>
    <property type="match status" value="1"/>
</dbReference>
<dbReference type="GO" id="GO:0016562">
    <property type="term" value="P:protein import into peroxisome matrix, receptor recycling"/>
    <property type="evidence" value="ECO:0007669"/>
    <property type="project" value="UniProtKB-ARBA"/>
</dbReference>
<evidence type="ECO:0000256" key="9">
    <source>
        <dbReference type="ARBA" id="ARBA00022692"/>
    </source>
</evidence>
<evidence type="ECO:0000256" key="3">
    <source>
        <dbReference type="ARBA" id="ARBA00004906"/>
    </source>
</evidence>
<evidence type="ECO:0000256" key="20">
    <source>
        <dbReference type="SAM" id="Phobius"/>
    </source>
</evidence>
<evidence type="ECO:0000313" key="23">
    <source>
        <dbReference type="Proteomes" id="UP000501346"/>
    </source>
</evidence>
<dbReference type="Gene3D" id="3.30.40.10">
    <property type="entry name" value="Zinc/RING finger domain, C3HC4 (zinc finger)"/>
    <property type="match status" value="1"/>
</dbReference>
<dbReference type="EMBL" id="CP048985">
    <property type="protein sequence ID" value="QID78777.1"/>
    <property type="molecule type" value="Genomic_DNA"/>
</dbReference>
<evidence type="ECO:0000259" key="21">
    <source>
        <dbReference type="PROSITE" id="PS50089"/>
    </source>
</evidence>
<keyword evidence="10" id="KW-0479">Metal-binding</keyword>
<evidence type="ECO:0000256" key="17">
    <source>
        <dbReference type="ARBA" id="ARBA00023140"/>
    </source>
</evidence>
<keyword evidence="12" id="KW-0833">Ubl conjugation pathway</keyword>
<dbReference type="GO" id="GO:0061630">
    <property type="term" value="F:ubiquitin protein ligase activity"/>
    <property type="evidence" value="ECO:0007669"/>
    <property type="project" value="UniProtKB-EC"/>
</dbReference>
<evidence type="ECO:0000256" key="12">
    <source>
        <dbReference type="ARBA" id="ARBA00022786"/>
    </source>
</evidence>
<sequence>MKNDNKLQKEALMRLSQLRFPFADAPSIVQAHQKDEQIQGLLIMKVTELCKLVKSQLFVNSYPKELSIFVKLLYLLFTTGRRGRTLGEEYVDLTYTNRKGTRLAGRLKMIVFAFAYPLCPYFITKLYKKIMKDNKESKIEDTESVAAFCKGLLDFILDVHMTLFYFKGAFYSIFKRIFGMKYVFKHILSKNEANFREEGSQKYKVLGYILLAQNVMKWYPVLTSTLGSWIYGRKRTNDSITRSSVGLQERSEHESIEGIPKESQLTHINLSDKNQLPFIPEASRKCILCLMNMSDPSCAPCGHLFCWSCLMSWCKERPECPLCRQHCQPQEILVLRQ</sequence>
<accession>A0A6C1DQ99</accession>
<evidence type="ECO:0000313" key="22">
    <source>
        <dbReference type="EMBL" id="QID78777.1"/>
    </source>
</evidence>
<gene>
    <name evidence="22" type="primary">PEX10_1</name>
    <name evidence="22" type="ORF">GRS66_001000</name>
</gene>
<evidence type="ECO:0000256" key="16">
    <source>
        <dbReference type="ARBA" id="ARBA00023136"/>
    </source>
</evidence>
<reference evidence="22 23" key="1">
    <citation type="journal article" date="2019" name="BMC Genomics">
        <title>Chromosome level assembly and comparative genome analysis confirm lager-brewing yeasts originated from a single hybridization.</title>
        <authorList>
            <person name="Salazar A.N."/>
            <person name="Gorter de Vries A.R."/>
            <person name="van den Broek M."/>
            <person name="Brouwers N."/>
            <person name="de la Torre Cortes P."/>
            <person name="Kuijpers N.G.A."/>
            <person name="Daran J.G."/>
            <person name="Abeel T."/>
        </authorList>
    </citation>
    <scope>NUCLEOTIDE SEQUENCE [LARGE SCALE GENOMIC DNA]</scope>
    <source>
        <strain evidence="22 23">CBS 1483</strain>
    </source>
</reference>
<dbReference type="GO" id="GO:0016567">
    <property type="term" value="P:protein ubiquitination"/>
    <property type="evidence" value="ECO:0007669"/>
    <property type="project" value="UniProtKB-ARBA"/>
</dbReference>
<keyword evidence="15 20" id="KW-1133">Transmembrane helix</keyword>
<evidence type="ECO:0000256" key="4">
    <source>
        <dbReference type="ARBA" id="ARBA00008704"/>
    </source>
</evidence>
<protein>
    <recommendedName>
        <fullName evidence="5">RING-type E3 ubiquitin transferase</fullName>
        <ecNumber evidence="5">2.3.2.27</ecNumber>
    </recommendedName>
    <alternativeName>
        <fullName evidence="18">Peroxin-10</fullName>
    </alternativeName>
</protein>
<evidence type="ECO:0000256" key="15">
    <source>
        <dbReference type="ARBA" id="ARBA00022989"/>
    </source>
</evidence>
<dbReference type="EC" id="2.3.2.27" evidence="5"/>
<keyword evidence="7" id="KW-0962">Peroxisome biogenesis</keyword>
<dbReference type="OrthoDB" id="6270329at2759"/>
<organism evidence="22 23">
    <name type="scientific">Saccharomyces pastorianus</name>
    <name type="common">Lager yeast</name>
    <name type="synonym">Saccharomyces cerevisiae x Saccharomyces eubayanus</name>
    <dbReference type="NCBI Taxonomy" id="27292"/>
    <lineage>
        <taxon>Eukaryota</taxon>
        <taxon>Fungi</taxon>
        <taxon>Dikarya</taxon>
        <taxon>Ascomycota</taxon>
        <taxon>Saccharomycotina</taxon>
        <taxon>Saccharomycetes</taxon>
        <taxon>Saccharomycetales</taxon>
        <taxon>Saccharomycetaceae</taxon>
        <taxon>Saccharomyces</taxon>
    </lineage>
</organism>
<name>A0A6C1DQ99_SACPS</name>
<dbReference type="FunFam" id="3.30.40.10:FF:000617">
    <property type="entry name" value="Peroxin 10"/>
    <property type="match status" value="1"/>
</dbReference>
<keyword evidence="16 20" id="KW-0472">Membrane</keyword>
<evidence type="ECO:0000256" key="14">
    <source>
        <dbReference type="ARBA" id="ARBA00022927"/>
    </source>
</evidence>
<dbReference type="PANTHER" id="PTHR23350">
    <property type="entry name" value="PEROXISOME ASSEMBLY PROTEIN 10"/>
    <property type="match status" value="1"/>
</dbReference>
<evidence type="ECO:0000256" key="10">
    <source>
        <dbReference type="ARBA" id="ARBA00022723"/>
    </source>
</evidence>
<dbReference type="Pfam" id="PF13639">
    <property type="entry name" value="zf-RING_2"/>
    <property type="match status" value="1"/>
</dbReference>
<evidence type="ECO:0000256" key="6">
    <source>
        <dbReference type="ARBA" id="ARBA00022448"/>
    </source>
</evidence>
<keyword evidence="13" id="KW-0862">Zinc</keyword>
<evidence type="ECO:0000256" key="8">
    <source>
        <dbReference type="ARBA" id="ARBA00022679"/>
    </source>
</evidence>
<keyword evidence="14" id="KW-0653">Protein transport</keyword>
<feature type="transmembrane region" description="Helical" evidence="20">
    <location>
        <begin position="144"/>
        <end position="166"/>
    </location>
</feature>
<evidence type="ECO:0000256" key="7">
    <source>
        <dbReference type="ARBA" id="ARBA00022593"/>
    </source>
</evidence>
<keyword evidence="8" id="KW-0808">Transferase</keyword>
<dbReference type="PROSITE" id="PS00518">
    <property type="entry name" value="ZF_RING_1"/>
    <property type="match status" value="1"/>
</dbReference>
<evidence type="ECO:0000256" key="2">
    <source>
        <dbReference type="ARBA" id="ARBA00004585"/>
    </source>
</evidence>
<comment type="catalytic activity">
    <reaction evidence="1">
        <text>S-ubiquitinyl-[E2 ubiquitin-conjugating enzyme]-L-cysteine + [acceptor protein]-L-lysine = [E2 ubiquitin-conjugating enzyme]-L-cysteine + N(6)-ubiquitinyl-[acceptor protein]-L-lysine.</text>
        <dbReference type="EC" id="2.3.2.27"/>
    </reaction>
</comment>
<keyword evidence="11 19" id="KW-0863">Zinc-finger</keyword>
<keyword evidence="6" id="KW-0813">Transport</keyword>
<dbReference type="InterPro" id="IPR025654">
    <property type="entry name" value="PEX2/10"/>
</dbReference>
<proteinExistence type="inferred from homology"/>
<comment type="similarity">
    <text evidence="4">Belongs to the pex2/pex10/pex12 family.</text>
</comment>
<feature type="domain" description="RING-type" evidence="21">
    <location>
        <begin position="286"/>
        <end position="324"/>
    </location>
</feature>
<dbReference type="PROSITE" id="PS50089">
    <property type="entry name" value="ZF_RING_2"/>
    <property type="match status" value="1"/>
</dbReference>
<keyword evidence="9 20" id="KW-0812">Transmembrane</keyword>
<dbReference type="InterPro" id="IPR013083">
    <property type="entry name" value="Znf_RING/FYVE/PHD"/>
</dbReference>
<comment type="pathway">
    <text evidence="3">Protein modification; protein ubiquitination.</text>
</comment>
<dbReference type="Proteomes" id="UP000501346">
    <property type="component" value="Chromosome ScIV"/>
</dbReference>
<evidence type="ECO:0000256" key="1">
    <source>
        <dbReference type="ARBA" id="ARBA00000900"/>
    </source>
</evidence>
<comment type="subcellular location">
    <subcellularLocation>
        <location evidence="2">Peroxisome membrane</location>
        <topology evidence="2">Multi-pass membrane protein</topology>
    </subcellularLocation>
</comment>
<dbReference type="SMART" id="SM00184">
    <property type="entry name" value="RING"/>
    <property type="match status" value="1"/>
</dbReference>
<evidence type="ECO:0000256" key="5">
    <source>
        <dbReference type="ARBA" id="ARBA00012483"/>
    </source>
</evidence>
<evidence type="ECO:0000256" key="18">
    <source>
        <dbReference type="ARBA" id="ARBA00041230"/>
    </source>
</evidence>
<evidence type="ECO:0000256" key="11">
    <source>
        <dbReference type="ARBA" id="ARBA00022771"/>
    </source>
</evidence>
<dbReference type="CDD" id="cd16527">
    <property type="entry name" value="RING-HC_PEX10"/>
    <property type="match status" value="1"/>
</dbReference>
<dbReference type="GO" id="GO:0005778">
    <property type="term" value="C:peroxisomal membrane"/>
    <property type="evidence" value="ECO:0007669"/>
    <property type="project" value="UniProtKB-SubCell"/>
</dbReference>
<feature type="transmembrane region" description="Helical" evidence="20">
    <location>
        <begin position="107"/>
        <end position="124"/>
    </location>
</feature>
<dbReference type="SUPFAM" id="SSF57850">
    <property type="entry name" value="RING/U-box"/>
    <property type="match status" value="1"/>
</dbReference>
<dbReference type="InterPro" id="IPR001841">
    <property type="entry name" value="Znf_RING"/>
</dbReference>
<dbReference type="InterPro" id="IPR006845">
    <property type="entry name" value="Pex_N"/>
</dbReference>